<reference evidence="1 2" key="1">
    <citation type="submission" date="2016-08" db="EMBL/GenBank/DDBJ databases">
        <title>Genome sequence of Clavibacter michiganensis spp strain CFBP7494.</title>
        <authorList>
            <person name="Thapa S.P."/>
            <person name="Coaker G."/>
            <person name="Jacques M.-A."/>
        </authorList>
    </citation>
    <scope>NUCLEOTIDE SEQUENCE [LARGE SCALE GENOMIC DNA]</scope>
    <source>
        <strain evidence="1">CFBP7494</strain>
    </source>
</reference>
<dbReference type="AlphaFoldDB" id="A0A251Y870"/>
<name>A0A251Y870_9MICO</name>
<comment type="caution">
    <text evidence="1">The sequence shown here is derived from an EMBL/GenBank/DDBJ whole genome shotgun (WGS) entry which is preliminary data.</text>
</comment>
<evidence type="ECO:0000313" key="2">
    <source>
        <dbReference type="Proteomes" id="UP000194837"/>
    </source>
</evidence>
<organism evidence="1 2">
    <name type="scientific">Clavibacter michiganensis</name>
    <dbReference type="NCBI Taxonomy" id="28447"/>
    <lineage>
        <taxon>Bacteria</taxon>
        <taxon>Bacillati</taxon>
        <taxon>Actinomycetota</taxon>
        <taxon>Actinomycetes</taxon>
        <taxon>Micrococcales</taxon>
        <taxon>Microbacteriaceae</taxon>
        <taxon>Clavibacter</taxon>
    </lineage>
</organism>
<protein>
    <submittedName>
        <fullName evidence="1">Uncharacterized protein</fullName>
    </submittedName>
</protein>
<gene>
    <name evidence="1" type="ORF">BFL34_01290</name>
</gene>
<dbReference type="EMBL" id="MDJW01000008">
    <property type="protein sequence ID" value="OUE20475.1"/>
    <property type="molecule type" value="Genomic_DNA"/>
</dbReference>
<dbReference type="Proteomes" id="UP000194837">
    <property type="component" value="Unassembled WGS sequence"/>
</dbReference>
<proteinExistence type="predicted"/>
<accession>A0A251Y870</accession>
<dbReference type="RefSeq" id="WP_086521088.1">
    <property type="nucleotide sequence ID" value="NZ_MDJW01000008.1"/>
</dbReference>
<sequence length="71" mass="7546">MALTNLPYDDEAILAATESATVLGREVRDVQVDFASTSVSDDAVARVTATITWTVPAGEAVRILDEARPRG</sequence>
<evidence type="ECO:0000313" key="1">
    <source>
        <dbReference type="EMBL" id="OUE20475.1"/>
    </source>
</evidence>